<dbReference type="KEGG" id="tca:658353"/>
<dbReference type="SMART" id="SM00320">
    <property type="entry name" value="WD40"/>
    <property type="match status" value="4"/>
</dbReference>
<evidence type="ECO:0000313" key="4">
    <source>
        <dbReference type="EMBL" id="EFA03757.2"/>
    </source>
</evidence>
<dbReference type="Gene3D" id="2.130.10.10">
    <property type="entry name" value="YVTN repeat-like/Quinoprotein amine dehydrogenase"/>
    <property type="match status" value="2"/>
</dbReference>
<dbReference type="PANTHER" id="PTHR14494">
    <property type="entry name" value="ALADIN/ADRACALIN/AAAS"/>
    <property type="match status" value="1"/>
</dbReference>
<dbReference type="GO" id="GO:0006913">
    <property type="term" value="P:nucleocytoplasmic transport"/>
    <property type="evidence" value="ECO:0000318"/>
    <property type="project" value="GO_Central"/>
</dbReference>
<organism evidence="4 5">
    <name type="scientific">Tribolium castaneum</name>
    <name type="common">Red flour beetle</name>
    <dbReference type="NCBI Taxonomy" id="7070"/>
    <lineage>
        <taxon>Eukaryota</taxon>
        <taxon>Metazoa</taxon>
        <taxon>Ecdysozoa</taxon>
        <taxon>Arthropoda</taxon>
        <taxon>Hexapoda</taxon>
        <taxon>Insecta</taxon>
        <taxon>Pterygota</taxon>
        <taxon>Neoptera</taxon>
        <taxon>Endopterygota</taxon>
        <taxon>Coleoptera</taxon>
        <taxon>Polyphaga</taxon>
        <taxon>Cucujiformia</taxon>
        <taxon>Tenebrionidae</taxon>
        <taxon>Tenebrionidae incertae sedis</taxon>
        <taxon>Tribolium</taxon>
    </lineage>
</organism>
<gene>
    <name evidence="4" type="primary">AUGUSTUS-3.0.2_13868</name>
    <name evidence="4" type="ORF">TcasGA2_TC013868</name>
</gene>
<reference evidence="4 5" key="1">
    <citation type="journal article" date="2008" name="Nature">
        <title>The genome of the model beetle and pest Tribolium castaneum.</title>
        <authorList>
            <consortium name="Tribolium Genome Sequencing Consortium"/>
            <person name="Richards S."/>
            <person name="Gibbs R.A."/>
            <person name="Weinstock G.M."/>
            <person name="Brown S.J."/>
            <person name="Denell R."/>
            <person name="Beeman R.W."/>
            <person name="Gibbs R."/>
            <person name="Beeman R.W."/>
            <person name="Brown S.J."/>
            <person name="Bucher G."/>
            <person name="Friedrich M."/>
            <person name="Grimmelikhuijzen C.J."/>
            <person name="Klingler M."/>
            <person name="Lorenzen M."/>
            <person name="Richards S."/>
            <person name="Roth S."/>
            <person name="Schroder R."/>
            <person name="Tautz D."/>
            <person name="Zdobnov E.M."/>
            <person name="Muzny D."/>
            <person name="Gibbs R.A."/>
            <person name="Weinstock G.M."/>
            <person name="Attaway T."/>
            <person name="Bell S."/>
            <person name="Buhay C.J."/>
            <person name="Chandrabose M.N."/>
            <person name="Chavez D."/>
            <person name="Clerk-Blankenburg K.P."/>
            <person name="Cree A."/>
            <person name="Dao M."/>
            <person name="Davis C."/>
            <person name="Chacko J."/>
            <person name="Dinh H."/>
            <person name="Dugan-Rocha S."/>
            <person name="Fowler G."/>
            <person name="Garner T.T."/>
            <person name="Garnes J."/>
            <person name="Gnirke A."/>
            <person name="Hawes A."/>
            <person name="Hernandez J."/>
            <person name="Hines S."/>
            <person name="Holder M."/>
            <person name="Hume J."/>
            <person name="Jhangiani S.N."/>
            <person name="Joshi V."/>
            <person name="Khan Z.M."/>
            <person name="Jackson L."/>
            <person name="Kovar C."/>
            <person name="Kowis A."/>
            <person name="Lee S."/>
            <person name="Lewis L.R."/>
            <person name="Margolis J."/>
            <person name="Morgan M."/>
            <person name="Nazareth L.V."/>
            <person name="Nguyen N."/>
            <person name="Okwuonu G."/>
            <person name="Parker D."/>
            <person name="Richards S."/>
            <person name="Ruiz S.J."/>
            <person name="Santibanez J."/>
            <person name="Savard J."/>
            <person name="Scherer S.E."/>
            <person name="Schneider B."/>
            <person name="Sodergren E."/>
            <person name="Tautz D."/>
            <person name="Vattahil S."/>
            <person name="Villasana D."/>
            <person name="White C.S."/>
            <person name="Wright R."/>
            <person name="Park Y."/>
            <person name="Beeman R.W."/>
            <person name="Lord J."/>
            <person name="Oppert B."/>
            <person name="Lorenzen M."/>
            <person name="Brown S."/>
            <person name="Wang L."/>
            <person name="Savard J."/>
            <person name="Tautz D."/>
            <person name="Richards S."/>
            <person name="Weinstock G."/>
            <person name="Gibbs R.A."/>
            <person name="Liu Y."/>
            <person name="Worley K."/>
            <person name="Weinstock G."/>
            <person name="Elsik C.G."/>
            <person name="Reese J.T."/>
            <person name="Elhaik E."/>
            <person name="Landan G."/>
            <person name="Graur D."/>
            <person name="Arensburger P."/>
            <person name="Atkinson P."/>
            <person name="Beeman R.W."/>
            <person name="Beidler J."/>
            <person name="Brown S.J."/>
            <person name="Demuth J.P."/>
            <person name="Drury D.W."/>
            <person name="Du Y.Z."/>
            <person name="Fujiwara H."/>
            <person name="Lorenzen M."/>
            <person name="Maselli V."/>
            <person name="Osanai M."/>
            <person name="Park Y."/>
            <person name="Robertson H.M."/>
            <person name="Tu Z."/>
            <person name="Wang J.J."/>
            <person name="Wang S."/>
            <person name="Richards S."/>
            <person name="Song H."/>
            <person name="Zhang L."/>
            <person name="Sodergren E."/>
            <person name="Werner D."/>
            <person name="Stanke M."/>
            <person name="Morgenstern B."/>
            <person name="Solovyev V."/>
            <person name="Kosarev P."/>
            <person name="Brown G."/>
            <person name="Chen H.C."/>
            <person name="Ermolaeva O."/>
            <person name="Hlavina W."/>
            <person name="Kapustin Y."/>
            <person name="Kiryutin B."/>
            <person name="Kitts P."/>
            <person name="Maglott D."/>
            <person name="Pruitt K."/>
            <person name="Sapojnikov V."/>
            <person name="Souvorov A."/>
            <person name="Mackey A.J."/>
            <person name="Waterhouse R.M."/>
            <person name="Wyder S."/>
            <person name="Zdobnov E.M."/>
            <person name="Zdobnov E.M."/>
            <person name="Wyder S."/>
            <person name="Kriventseva E.V."/>
            <person name="Kadowaki T."/>
            <person name="Bork P."/>
            <person name="Aranda M."/>
            <person name="Bao R."/>
            <person name="Beermann A."/>
            <person name="Berns N."/>
            <person name="Bolognesi R."/>
            <person name="Bonneton F."/>
            <person name="Bopp D."/>
            <person name="Brown S.J."/>
            <person name="Bucher G."/>
            <person name="Butts T."/>
            <person name="Chaumot A."/>
            <person name="Denell R.E."/>
            <person name="Ferrier D.E."/>
            <person name="Friedrich M."/>
            <person name="Gordon C.M."/>
            <person name="Jindra M."/>
            <person name="Klingler M."/>
            <person name="Lan Q."/>
            <person name="Lattorff H.M."/>
            <person name="Laudet V."/>
            <person name="von Levetsow C."/>
            <person name="Liu Z."/>
            <person name="Lutz R."/>
            <person name="Lynch J.A."/>
            <person name="da Fonseca R.N."/>
            <person name="Posnien N."/>
            <person name="Reuter R."/>
            <person name="Roth S."/>
            <person name="Savard J."/>
            <person name="Schinko J.B."/>
            <person name="Schmitt C."/>
            <person name="Schoppmeier M."/>
            <person name="Schroder R."/>
            <person name="Shippy T.D."/>
            <person name="Simonnet F."/>
            <person name="Marques-Souza H."/>
            <person name="Tautz D."/>
            <person name="Tomoyasu Y."/>
            <person name="Trauner J."/>
            <person name="Van der Zee M."/>
            <person name="Vervoort M."/>
            <person name="Wittkopp N."/>
            <person name="Wimmer E.A."/>
            <person name="Yang X."/>
            <person name="Jones A.K."/>
            <person name="Sattelle D.B."/>
            <person name="Ebert P.R."/>
            <person name="Nelson D."/>
            <person name="Scott J.G."/>
            <person name="Beeman R.W."/>
            <person name="Muthukrishnan S."/>
            <person name="Kramer K.J."/>
            <person name="Arakane Y."/>
            <person name="Beeman R.W."/>
            <person name="Zhu Q."/>
            <person name="Hogenkamp D."/>
            <person name="Dixit R."/>
            <person name="Oppert B."/>
            <person name="Jiang H."/>
            <person name="Zou Z."/>
            <person name="Marshall J."/>
            <person name="Elpidina E."/>
            <person name="Vinokurov K."/>
            <person name="Oppert C."/>
            <person name="Zou Z."/>
            <person name="Evans J."/>
            <person name="Lu Z."/>
            <person name="Zhao P."/>
            <person name="Sumathipala N."/>
            <person name="Altincicek B."/>
            <person name="Vilcinskas A."/>
            <person name="Williams M."/>
            <person name="Hultmark D."/>
            <person name="Hetru C."/>
            <person name="Jiang H."/>
            <person name="Grimmelikhuijzen C.J."/>
            <person name="Hauser F."/>
            <person name="Cazzamali G."/>
            <person name="Williamson M."/>
            <person name="Park Y."/>
            <person name="Li B."/>
            <person name="Tanaka Y."/>
            <person name="Predel R."/>
            <person name="Neupert S."/>
            <person name="Schachtner J."/>
            <person name="Verleyen P."/>
            <person name="Raible F."/>
            <person name="Bork P."/>
            <person name="Friedrich M."/>
            <person name="Walden K.K."/>
            <person name="Robertson H.M."/>
            <person name="Angeli S."/>
            <person name="Foret S."/>
            <person name="Bucher G."/>
            <person name="Schuetz S."/>
            <person name="Maleszka R."/>
            <person name="Wimmer E.A."/>
            <person name="Beeman R.W."/>
            <person name="Lorenzen M."/>
            <person name="Tomoyasu Y."/>
            <person name="Miller S.C."/>
            <person name="Grossmann D."/>
            <person name="Bucher G."/>
        </authorList>
    </citation>
    <scope>NUCLEOTIDE SEQUENCE [LARGE SCALE GENOMIC DNA]</scope>
    <source>
        <strain evidence="4 5">Georgia GA2</strain>
    </source>
</reference>
<keyword evidence="1" id="KW-0853">WD repeat</keyword>
<dbReference type="EMBL" id="KQ971342">
    <property type="protein sequence ID" value="EFA03757.2"/>
    <property type="molecule type" value="Genomic_DNA"/>
</dbReference>
<dbReference type="Pfam" id="PF25460">
    <property type="entry name" value="Beta-prop_Aladin"/>
    <property type="match status" value="1"/>
</dbReference>
<dbReference type="STRING" id="7070.D6WNN3"/>
<proteinExistence type="predicted"/>
<accession>D6WNN3</accession>
<evidence type="ECO:0000313" key="5">
    <source>
        <dbReference type="Proteomes" id="UP000007266"/>
    </source>
</evidence>
<dbReference type="InterPro" id="IPR015943">
    <property type="entry name" value="WD40/YVTN_repeat-like_dom_sf"/>
</dbReference>
<dbReference type="OrthoDB" id="411991at2759"/>
<dbReference type="SUPFAM" id="SSF50978">
    <property type="entry name" value="WD40 repeat-like"/>
    <property type="match status" value="1"/>
</dbReference>
<dbReference type="eggNOG" id="KOG2139">
    <property type="taxonomic scope" value="Eukaryota"/>
</dbReference>
<dbReference type="Proteomes" id="UP000007266">
    <property type="component" value="Linkage group 5"/>
</dbReference>
<dbReference type="InParanoid" id="D6WNN3"/>
<sequence>MRNLEDFPVPIDGEVTLCEINGRMQCMNHEFANVSTFTTAVDKHPKVHITRDLLHLPNLGDEGRALFLPTDVPFLKQLTQVYAEQGLKEVLHTATLHQHLLISQSARFLLAVWRYLRKARLILNPSLEYHSCELIDELSQTRNWANNTIKCIAWHLHNSRLAVATCDDSVRIYCNDSSFVPLLRCKQQRNVTCLAWRPMSLTEIAVGHENGIIIWHVDFNSLVTRPSVSNSIMLQRVDHKPVMSLAWSPRGNLLVSAAALDSNILVWDVELNKTSVLKGSRDSGNILLKWSPAKDKLLSVSNGIVFRIWDCQHWENERWTVPSGRVQAACWTSCGTSLLFATSTEPVIYGLNMKSDHVFSSNSESSIDHAVPLFDLSKIDLEGIAVGGIVQSMEADPKGNHLAVFFKDTSCVALFSVIKSPLLQLIPSSLIVGLAAEVPSTIAFQYNFKPGACLSIAWSSGHLQHFPIIYTDLTNDFNASQYVQSQIRSLNNSR</sequence>
<keyword evidence="2" id="KW-0677">Repeat</keyword>
<dbReference type="InterPro" id="IPR057403">
    <property type="entry name" value="Beta-prop_Aladin"/>
</dbReference>
<reference evidence="4 5" key="2">
    <citation type="journal article" date="2010" name="Nucleic Acids Res.">
        <title>BeetleBase in 2010: revisions to provide comprehensive genomic information for Tribolium castaneum.</title>
        <authorList>
            <person name="Kim H.S."/>
            <person name="Murphy T."/>
            <person name="Xia J."/>
            <person name="Caragea D."/>
            <person name="Park Y."/>
            <person name="Beeman R.W."/>
            <person name="Lorenzen M.D."/>
            <person name="Butcher S."/>
            <person name="Manak J.R."/>
            <person name="Brown S.J."/>
        </authorList>
    </citation>
    <scope>GENOME REANNOTATION</scope>
    <source>
        <strain evidence="4 5">Georgia GA2</strain>
    </source>
</reference>
<dbReference type="InterPro" id="IPR036322">
    <property type="entry name" value="WD40_repeat_dom_sf"/>
</dbReference>
<feature type="domain" description="Aladin seven-bladed propeller" evidence="3">
    <location>
        <begin position="132"/>
        <end position="469"/>
    </location>
</feature>
<evidence type="ECO:0000256" key="1">
    <source>
        <dbReference type="ARBA" id="ARBA00022574"/>
    </source>
</evidence>
<dbReference type="PANTHER" id="PTHR14494:SF0">
    <property type="entry name" value="ALADIN"/>
    <property type="match status" value="1"/>
</dbReference>
<dbReference type="FunCoup" id="D6WNN3">
    <property type="interactions" value="1442"/>
</dbReference>
<evidence type="ECO:0000256" key="2">
    <source>
        <dbReference type="ARBA" id="ARBA00022737"/>
    </source>
</evidence>
<dbReference type="InterPro" id="IPR045139">
    <property type="entry name" value="Aladin"/>
</dbReference>
<dbReference type="InterPro" id="IPR001680">
    <property type="entry name" value="WD40_rpt"/>
</dbReference>
<evidence type="ECO:0000259" key="3">
    <source>
        <dbReference type="Pfam" id="PF25460"/>
    </source>
</evidence>
<dbReference type="OMA" id="FQPLYKD"/>
<dbReference type="PROSITE" id="PS00678">
    <property type="entry name" value="WD_REPEATS_1"/>
    <property type="match status" value="1"/>
</dbReference>
<dbReference type="HOGENOM" id="CLU_027691_0_1_1"/>
<dbReference type="InterPro" id="IPR019775">
    <property type="entry name" value="WD40_repeat_CS"/>
</dbReference>
<keyword evidence="5" id="KW-1185">Reference proteome</keyword>
<dbReference type="GO" id="GO:0005643">
    <property type="term" value="C:nuclear pore"/>
    <property type="evidence" value="ECO:0000318"/>
    <property type="project" value="GO_Central"/>
</dbReference>
<name>D6WNN3_TRICA</name>
<dbReference type="AlphaFoldDB" id="D6WNN3"/>
<protein>
    <submittedName>
        <fullName evidence="4">Aladin-like Protein</fullName>
    </submittedName>
</protein>